<dbReference type="InterPro" id="IPR032876">
    <property type="entry name" value="J_dom"/>
</dbReference>
<dbReference type="InterPro" id="IPR025195">
    <property type="entry name" value="GTA_TIM_dom"/>
</dbReference>
<reference evidence="4 5" key="1">
    <citation type="submission" date="2022-09" db="EMBL/GenBank/DDBJ databases">
        <title>Chelativorans salina sp. nov., a novel slightly halophilic bacterium isolated from a saline lake sediment enrichment.</title>
        <authorList>
            <person name="Gao L."/>
            <person name="Fang B.-Z."/>
            <person name="Li W.-J."/>
        </authorList>
    </citation>
    <scope>NUCLEOTIDE SEQUENCE [LARGE SCALE GENOMIC DNA]</scope>
    <source>
        <strain evidence="4 5">EGI FJ00035</strain>
    </source>
</reference>
<name>A0ABT2LNF7_9HYPH</name>
<feature type="domain" description="Rcc01698-like C-terminal" evidence="3">
    <location>
        <begin position="1039"/>
        <end position="1139"/>
    </location>
</feature>
<accession>A0ABT2LNF7</accession>
<comment type="caution">
    <text evidence="4">The sequence shown here is derived from an EMBL/GenBank/DDBJ whole genome shotgun (WGS) entry which is preliminary data.</text>
</comment>
<dbReference type="Proteomes" id="UP001320831">
    <property type="component" value="Unassembled WGS sequence"/>
</dbReference>
<evidence type="ECO:0000259" key="1">
    <source>
        <dbReference type="Pfam" id="PF13547"/>
    </source>
</evidence>
<organism evidence="4 5">
    <name type="scientific">Chelativorans salis</name>
    <dbReference type="NCBI Taxonomy" id="2978478"/>
    <lineage>
        <taxon>Bacteria</taxon>
        <taxon>Pseudomonadati</taxon>
        <taxon>Pseudomonadota</taxon>
        <taxon>Alphaproteobacteria</taxon>
        <taxon>Hyphomicrobiales</taxon>
        <taxon>Phyllobacteriaceae</taxon>
        <taxon>Chelativorans</taxon>
    </lineage>
</organism>
<evidence type="ECO:0000259" key="2">
    <source>
        <dbReference type="Pfam" id="PF13550"/>
    </source>
</evidence>
<proteinExistence type="predicted"/>
<dbReference type="GO" id="GO:0016787">
    <property type="term" value="F:hydrolase activity"/>
    <property type="evidence" value="ECO:0007669"/>
    <property type="project" value="UniProtKB-KW"/>
</dbReference>
<gene>
    <name evidence="4" type="ORF">N5A92_13550</name>
</gene>
<dbReference type="InterPro" id="IPR056490">
    <property type="entry name" value="Rcc01698_C"/>
</dbReference>
<dbReference type="Pfam" id="PF13547">
    <property type="entry name" value="GTA_TIM"/>
    <property type="match status" value="1"/>
</dbReference>
<dbReference type="EMBL" id="JAOCZP010000003">
    <property type="protein sequence ID" value="MCT7376058.1"/>
    <property type="molecule type" value="Genomic_DNA"/>
</dbReference>
<evidence type="ECO:0000259" key="3">
    <source>
        <dbReference type="Pfam" id="PF23666"/>
    </source>
</evidence>
<evidence type="ECO:0000313" key="4">
    <source>
        <dbReference type="EMBL" id="MCT7376058.1"/>
    </source>
</evidence>
<dbReference type="CDD" id="cd19607">
    <property type="entry name" value="GTA_TIM-barrel-like"/>
    <property type="match status" value="1"/>
</dbReference>
<sequence>MATIVLQAAGAFLGGALGPVGSAIGSAAGAMAGYMIDRAIIDSTKRYEGPRLSTARPLTAEEGAPLPQVYGTARVGGTLIWATRFEERRTERQGGKGGPKVTTYSYFANAAFALCEGEIAGVRRIWADGQELDRDRVEIRVYPGSQDQPVDLLIEAKQGAGNAPAYRGTAYLVIERFPIDDYGRRIPQFQFEVMRPVDRLNRRVRSVSLIPGATEYGLSPTLVKQTGDPGETRAVNRHNRAAATDFEAALDELQALCPNLESVSLVVAWFGTNLNAGHCTIRPMVTQANPEGLSQRWRVSGIDREEAQLVSQGDGQASYGGTPTDTSVMEAIAAIRQRGLRVGLYPFIMMDVPAGNDLPDPYGGAEQAAYPWRGRITCHPAPGQPGTADKTALARAQIGGLAGLAAPGQFSPAEDTVRFSGDADEWSYRRLVLHYAHLAAAAGGVDAFLLGSEMRGLTTVRDGENRFPFVEILEQLAGQVRGILGAAATITYAADWSEYFGYQPADGSGDTFFHLDSLWAHPDVDAVGIDNYMPLSDWQDSDVGGGNPDGFAGPYDLEGLRAAITSGEGFDWYYASQADRAARLRSSISDAAYGKDWVFRYKDLAGWWSNQHFNRVGGVEAAEPTAWVPQSKPFHFTEVGCAAVDKGTNQPNVFPDRKSSENTLPYFSNGGRSDLAQQRFLAAHYAHWEDGGAAANPISAVYGGPMVDVSAISLWAWDARPFPAFPTYTDVWGDGENWAHGHWLNGRLSGVSVAALIEAILADHGLPAADTARADGTVAGYVVTDPTTARAAIEPVATLFGISAQDGEEGLVFATEGAGAGEALLLDELVVEEERETVERVRTPDHTLPALVQLDFRNPLNDHQSATAAADYVGAKGNGTSFVSFPGVLSADEANGLVRDLLRRSWDGRERVAFSVPLTEQRLEVGSVFRLPDAPQGPEYLATEIEDGLARLVRARRIVRVAAAPATGAGIPERDEAGESFAPSRPHAVFLDLPVRTSEDAPQDQLRLAARAKPWRSQAVLVSPEETGFALRSTLSLRAVIGTLVETLSGGAAEGRSDRAAAVTVRLYDGELQSLSRRQVLNGGNTAAVRSLAGGWEILQFDTAEEIALSVWRLTGLLRGQLGTNDAMAAGAANGAPFVLLDEAVAPAGLKAGEIGLDLNWRVGPAGFDPSEENFVLERVAGGKRALLPLSPVHLKGRIERGDLALSWQRRGRIDADGWLGADIPLGETQEHYRVEIAPVGGAAVRSVDTDSAQWTYTAAMAAADFAESPPAVDVTVRQVSTAIGAGIPVRRTVAMA</sequence>
<keyword evidence="5" id="KW-1185">Reference proteome</keyword>
<feature type="domain" description="Tip attachment protein J" evidence="2">
    <location>
        <begin position="784"/>
        <end position="937"/>
    </location>
</feature>
<feature type="domain" description="GTA TIM-barrel-like" evidence="1">
    <location>
        <begin position="426"/>
        <end position="726"/>
    </location>
</feature>
<evidence type="ECO:0000313" key="5">
    <source>
        <dbReference type="Proteomes" id="UP001320831"/>
    </source>
</evidence>
<protein>
    <submittedName>
        <fullName evidence="4">Glycoside hydrolase/phage tail family protein</fullName>
    </submittedName>
</protein>
<dbReference type="Pfam" id="PF13550">
    <property type="entry name" value="Phage-tail_3"/>
    <property type="match status" value="1"/>
</dbReference>
<keyword evidence="4" id="KW-0378">Hydrolase</keyword>
<dbReference type="Gene3D" id="3.20.20.80">
    <property type="entry name" value="Glycosidases"/>
    <property type="match status" value="1"/>
</dbReference>
<dbReference type="RefSeq" id="WP_260903507.1">
    <property type="nucleotide sequence ID" value="NZ_JAOCZP010000003.1"/>
</dbReference>
<dbReference type="Pfam" id="PF23666">
    <property type="entry name" value="Rcc01698_C"/>
    <property type="match status" value="1"/>
</dbReference>